<evidence type="ECO:0000313" key="2">
    <source>
        <dbReference type="EMBL" id="KHF43216.1"/>
    </source>
</evidence>
<organism evidence="2 3">
    <name type="scientific">Saccharomonospora viridis</name>
    <dbReference type="NCBI Taxonomy" id="1852"/>
    <lineage>
        <taxon>Bacteria</taxon>
        <taxon>Bacillati</taxon>
        <taxon>Actinomycetota</taxon>
        <taxon>Actinomycetes</taxon>
        <taxon>Pseudonocardiales</taxon>
        <taxon>Pseudonocardiaceae</taxon>
        <taxon>Saccharomonospora</taxon>
    </lineage>
</organism>
<evidence type="ECO:0000256" key="1">
    <source>
        <dbReference type="SAM" id="MobiDB-lite"/>
    </source>
</evidence>
<protein>
    <submittedName>
        <fullName evidence="2">Uncharacterized protein</fullName>
    </submittedName>
</protein>
<dbReference type="Proteomes" id="UP000030848">
    <property type="component" value="Unassembled WGS sequence"/>
</dbReference>
<name>A0A837DBN5_9PSEU</name>
<reference evidence="2 3" key="1">
    <citation type="submission" date="2014-10" db="EMBL/GenBank/DDBJ databases">
        <title>Genome sequence of Micropolyspora internatus JCM3315.</title>
        <authorList>
            <person name="Shin S.-K."/>
            <person name="Yi H."/>
        </authorList>
    </citation>
    <scope>NUCLEOTIDE SEQUENCE [LARGE SCALE GENOMIC DNA]</scope>
    <source>
        <strain evidence="2 3">JCM 3315</strain>
    </source>
</reference>
<comment type="caution">
    <text evidence="2">The sequence shown here is derived from an EMBL/GenBank/DDBJ whole genome shotgun (WGS) entry which is preliminary data.</text>
</comment>
<sequence length="39" mass="4158">MSAASWMTATATTPRPMTSHVPGLVRGNLVDTNTTLRLT</sequence>
<accession>A0A837DBN5</accession>
<dbReference type="AlphaFoldDB" id="A0A837DBN5"/>
<feature type="compositionally biased region" description="Low complexity" evidence="1">
    <location>
        <begin position="1"/>
        <end position="18"/>
    </location>
</feature>
<proteinExistence type="predicted"/>
<dbReference type="EMBL" id="JRZE01000006">
    <property type="protein sequence ID" value="KHF43216.1"/>
    <property type="molecule type" value="Genomic_DNA"/>
</dbReference>
<evidence type="ECO:0000313" key="3">
    <source>
        <dbReference type="Proteomes" id="UP000030848"/>
    </source>
</evidence>
<feature type="region of interest" description="Disordered" evidence="1">
    <location>
        <begin position="1"/>
        <end position="25"/>
    </location>
</feature>
<gene>
    <name evidence="2" type="ORF">MINT15_34180</name>
</gene>